<dbReference type="PANTHER" id="PTHR35007">
    <property type="entry name" value="INTEGRAL MEMBRANE PROTEIN-RELATED"/>
    <property type="match status" value="1"/>
</dbReference>
<keyword evidence="2" id="KW-1003">Cell membrane</keyword>
<evidence type="ECO:0000256" key="1">
    <source>
        <dbReference type="ARBA" id="ARBA00004651"/>
    </source>
</evidence>
<protein>
    <submittedName>
        <fullName evidence="8">Type II secretion system F family protein</fullName>
    </submittedName>
</protein>
<dbReference type="AlphaFoldDB" id="A0A4V3ITG4"/>
<evidence type="ECO:0000313" key="9">
    <source>
        <dbReference type="Proteomes" id="UP000297983"/>
    </source>
</evidence>
<sequence length="286" mass="30435">MPPFITILAALAVAGGLGALVGILVGGREPREVTAGTGAPAGSVFTGGSFITGVRDAAPKGYLGMLDHRLALAGRPPAWTIDKILIAKLILAACGALLAVLWISGDPVLLRFGLGGALTVLCFFVPDLLIQSRGQERQEKIQLALADTLDQMTIAVEAGLGFEAAMVKAATNGKGPLAEEFVRTLQDMSIGRARKDAYQSLSARTSSPDLRRFTRSVIQADTYGIAIADVLRVQAAEMRLRRRQRAEEKAMKIPVKVLFPLIFCILPVLFIVLLTPAVLSMVKAFS</sequence>
<name>A0A4V3ITG4_9MICO</name>
<feature type="domain" description="Type II secretion system protein GspF" evidence="7">
    <location>
        <begin position="149"/>
        <end position="274"/>
    </location>
</feature>
<organism evidence="8 9">
    <name type="scientific">Cryobacterium gelidum</name>
    <dbReference type="NCBI Taxonomy" id="1259164"/>
    <lineage>
        <taxon>Bacteria</taxon>
        <taxon>Bacillati</taxon>
        <taxon>Actinomycetota</taxon>
        <taxon>Actinomycetes</taxon>
        <taxon>Micrococcales</taxon>
        <taxon>Microbacteriaceae</taxon>
        <taxon>Cryobacterium</taxon>
    </lineage>
</organism>
<dbReference type="Pfam" id="PF00482">
    <property type="entry name" value="T2SSF"/>
    <property type="match status" value="1"/>
</dbReference>
<accession>A0A4V3ITG4</accession>
<evidence type="ECO:0000256" key="2">
    <source>
        <dbReference type="ARBA" id="ARBA00022475"/>
    </source>
</evidence>
<dbReference type="InterPro" id="IPR018076">
    <property type="entry name" value="T2SS_GspF_dom"/>
</dbReference>
<dbReference type="Proteomes" id="UP000297983">
    <property type="component" value="Unassembled WGS sequence"/>
</dbReference>
<comment type="caution">
    <text evidence="8">The sequence shown here is derived from an EMBL/GenBank/DDBJ whole genome shotgun (WGS) entry which is preliminary data.</text>
</comment>
<evidence type="ECO:0000256" key="4">
    <source>
        <dbReference type="ARBA" id="ARBA00022989"/>
    </source>
</evidence>
<evidence type="ECO:0000256" key="5">
    <source>
        <dbReference type="ARBA" id="ARBA00023136"/>
    </source>
</evidence>
<dbReference type="RefSeq" id="WP_134553206.1">
    <property type="nucleotide sequence ID" value="NZ_SOHL01000030.1"/>
</dbReference>
<evidence type="ECO:0000256" key="3">
    <source>
        <dbReference type="ARBA" id="ARBA00022692"/>
    </source>
</evidence>
<keyword evidence="5 6" id="KW-0472">Membrane</keyword>
<keyword evidence="9" id="KW-1185">Reference proteome</keyword>
<evidence type="ECO:0000259" key="7">
    <source>
        <dbReference type="Pfam" id="PF00482"/>
    </source>
</evidence>
<feature type="transmembrane region" description="Helical" evidence="6">
    <location>
        <begin position="109"/>
        <end position="130"/>
    </location>
</feature>
<comment type="subcellular location">
    <subcellularLocation>
        <location evidence="1">Cell membrane</location>
        <topology evidence="1">Multi-pass membrane protein</topology>
    </subcellularLocation>
</comment>
<dbReference type="PANTHER" id="PTHR35007:SF2">
    <property type="entry name" value="PILUS ASSEMBLE PROTEIN"/>
    <property type="match status" value="1"/>
</dbReference>
<proteinExistence type="predicted"/>
<gene>
    <name evidence="8" type="ORF">E3T50_15370</name>
</gene>
<feature type="transmembrane region" description="Helical" evidence="6">
    <location>
        <begin position="257"/>
        <end position="279"/>
    </location>
</feature>
<evidence type="ECO:0000313" key="8">
    <source>
        <dbReference type="EMBL" id="TFD66583.1"/>
    </source>
</evidence>
<keyword evidence="4 6" id="KW-1133">Transmembrane helix</keyword>
<keyword evidence="3 6" id="KW-0812">Transmembrane</keyword>
<feature type="transmembrane region" description="Helical" evidence="6">
    <location>
        <begin position="85"/>
        <end position="103"/>
    </location>
</feature>
<feature type="transmembrane region" description="Helical" evidence="6">
    <location>
        <begin position="6"/>
        <end position="25"/>
    </location>
</feature>
<reference evidence="8 9" key="1">
    <citation type="submission" date="2019-03" db="EMBL/GenBank/DDBJ databases">
        <title>Genomics of glacier-inhabiting Cryobacterium strains.</title>
        <authorList>
            <person name="Liu Q."/>
            <person name="Xin Y.-H."/>
        </authorList>
    </citation>
    <scope>NUCLEOTIDE SEQUENCE [LARGE SCALE GENOMIC DNA]</scope>
    <source>
        <strain evidence="8 9">Hz16</strain>
    </source>
</reference>
<evidence type="ECO:0000256" key="6">
    <source>
        <dbReference type="SAM" id="Phobius"/>
    </source>
</evidence>
<dbReference type="EMBL" id="SOHL01000030">
    <property type="protein sequence ID" value="TFD66583.1"/>
    <property type="molecule type" value="Genomic_DNA"/>
</dbReference>
<dbReference type="GO" id="GO:0005886">
    <property type="term" value="C:plasma membrane"/>
    <property type="evidence" value="ECO:0007669"/>
    <property type="project" value="UniProtKB-SubCell"/>
</dbReference>